<dbReference type="EMBL" id="BGPR01005551">
    <property type="protein sequence ID" value="GBN11214.1"/>
    <property type="molecule type" value="Genomic_DNA"/>
</dbReference>
<protein>
    <submittedName>
        <fullName evidence="1">Uncharacterized protein</fullName>
    </submittedName>
</protein>
<name>A0A4Y2L9Q1_ARAVE</name>
<evidence type="ECO:0000313" key="1">
    <source>
        <dbReference type="EMBL" id="GBN11214.1"/>
    </source>
</evidence>
<evidence type="ECO:0000313" key="2">
    <source>
        <dbReference type="Proteomes" id="UP000499080"/>
    </source>
</evidence>
<dbReference type="AlphaFoldDB" id="A0A4Y2L9Q1"/>
<organism evidence="1 2">
    <name type="scientific">Araneus ventricosus</name>
    <name type="common">Orbweaver spider</name>
    <name type="synonym">Epeira ventricosa</name>
    <dbReference type="NCBI Taxonomy" id="182803"/>
    <lineage>
        <taxon>Eukaryota</taxon>
        <taxon>Metazoa</taxon>
        <taxon>Ecdysozoa</taxon>
        <taxon>Arthropoda</taxon>
        <taxon>Chelicerata</taxon>
        <taxon>Arachnida</taxon>
        <taxon>Araneae</taxon>
        <taxon>Araneomorphae</taxon>
        <taxon>Entelegynae</taxon>
        <taxon>Araneoidea</taxon>
        <taxon>Araneidae</taxon>
        <taxon>Araneus</taxon>
    </lineage>
</organism>
<comment type="caution">
    <text evidence="1">The sequence shown here is derived from an EMBL/GenBank/DDBJ whole genome shotgun (WGS) entry which is preliminary data.</text>
</comment>
<keyword evidence="2" id="KW-1185">Reference proteome</keyword>
<dbReference type="Proteomes" id="UP000499080">
    <property type="component" value="Unassembled WGS sequence"/>
</dbReference>
<sequence>MYSPQLYRSDSRYNSRSYYRIFTKLVSMEMSRGGTGFDRNFSRRRNLLERFPSTPVSPQDISIDTSFSSRHFHRHQFLLDTFPSTPVL</sequence>
<proteinExistence type="predicted"/>
<accession>A0A4Y2L9Q1</accession>
<reference evidence="1 2" key="1">
    <citation type="journal article" date="2019" name="Sci. Rep.">
        <title>Orb-weaving spider Araneus ventricosus genome elucidates the spidroin gene catalogue.</title>
        <authorList>
            <person name="Kono N."/>
            <person name="Nakamura H."/>
            <person name="Ohtoshi R."/>
            <person name="Moran D.A.P."/>
            <person name="Shinohara A."/>
            <person name="Yoshida Y."/>
            <person name="Fujiwara M."/>
            <person name="Mori M."/>
            <person name="Tomita M."/>
            <person name="Arakawa K."/>
        </authorList>
    </citation>
    <scope>NUCLEOTIDE SEQUENCE [LARGE SCALE GENOMIC DNA]</scope>
</reference>
<gene>
    <name evidence="1" type="ORF">AVEN_36631_1</name>
</gene>